<feature type="domain" description="Glycosyl transferase family 1" evidence="2">
    <location>
        <begin position="12"/>
        <end position="160"/>
    </location>
</feature>
<name>A0A645CT59_9ZZZZ</name>
<dbReference type="InterPro" id="IPR001296">
    <property type="entry name" value="Glyco_trans_1"/>
</dbReference>
<dbReference type="GO" id="GO:0009103">
    <property type="term" value="P:lipopolysaccharide biosynthetic process"/>
    <property type="evidence" value="ECO:0007669"/>
    <property type="project" value="TreeGrafter"/>
</dbReference>
<organism evidence="3">
    <name type="scientific">bioreactor metagenome</name>
    <dbReference type="NCBI Taxonomy" id="1076179"/>
    <lineage>
        <taxon>unclassified sequences</taxon>
        <taxon>metagenomes</taxon>
        <taxon>ecological metagenomes</taxon>
    </lineage>
</organism>
<gene>
    <name evidence="3" type="primary">mshA_100</name>
    <name evidence="3" type="ORF">SDC9_127147</name>
</gene>
<keyword evidence="1 3" id="KW-0808">Transferase</keyword>
<dbReference type="PANTHER" id="PTHR46401">
    <property type="entry name" value="GLYCOSYLTRANSFERASE WBBK-RELATED"/>
    <property type="match status" value="1"/>
</dbReference>
<dbReference type="EC" id="2.4.1.250" evidence="3"/>
<proteinExistence type="predicted"/>
<keyword evidence="3" id="KW-0328">Glycosyltransferase</keyword>
<accession>A0A645CT59</accession>
<dbReference type="PANTHER" id="PTHR46401:SF2">
    <property type="entry name" value="GLYCOSYLTRANSFERASE WBBK-RELATED"/>
    <property type="match status" value="1"/>
</dbReference>
<comment type="caution">
    <text evidence="3">The sequence shown here is derived from an EMBL/GenBank/DDBJ whole genome shotgun (WGS) entry which is preliminary data.</text>
</comment>
<dbReference type="SUPFAM" id="SSF53756">
    <property type="entry name" value="UDP-Glycosyltransferase/glycogen phosphorylase"/>
    <property type="match status" value="1"/>
</dbReference>
<sequence length="195" mass="22388">MISKEGISDIYRQEISKRFVKKNVRKQFVYTGSLYPHKNLKLVFCSLRKLPKYHLYIVGSRNVFRERMKVLVSRFKVKQQVSFLGRLSDEELIRLYQDSLAAIQPSLSEGFGLTGLEAMASKTLLLASDIPVFHEIYKDSAFYFDPKDSESFVEAVHQAEIADRLPKIKAAAQLAATYSWHQMAKESLKAYLEVA</sequence>
<evidence type="ECO:0000256" key="1">
    <source>
        <dbReference type="ARBA" id="ARBA00022679"/>
    </source>
</evidence>
<evidence type="ECO:0000313" key="3">
    <source>
        <dbReference type="EMBL" id="MPM80101.1"/>
    </source>
</evidence>
<dbReference type="GO" id="GO:0102710">
    <property type="term" value="F:D-inositol-3-phosphate glycosyltransferase activity"/>
    <property type="evidence" value="ECO:0007669"/>
    <property type="project" value="UniProtKB-EC"/>
</dbReference>
<evidence type="ECO:0000259" key="2">
    <source>
        <dbReference type="Pfam" id="PF00534"/>
    </source>
</evidence>
<dbReference type="EMBL" id="VSSQ01029818">
    <property type="protein sequence ID" value="MPM80101.1"/>
    <property type="molecule type" value="Genomic_DNA"/>
</dbReference>
<protein>
    <submittedName>
        <fullName evidence="3">D-inositol-3-phosphate glycosyltransferase</fullName>
        <ecNumber evidence="3">2.4.1.250</ecNumber>
    </submittedName>
</protein>
<reference evidence="3" key="1">
    <citation type="submission" date="2019-08" db="EMBL/GenBank/DDBJ databases">
        <authorList>
            <person name="Kucharzyk K."/>
            <person name="Murdoch R.W."/>
            <person name="Higgins S."/>
            <person name="Loffler F."/>
        </authorList>
    </citation>
    <scope>NUCLEOTIDE SEQUENCE</scope>
</reference>
<dbReference type="Gene3D" id="3.40.50.2000">
    <property type="entry name" value="Glycogen Phosphorylase B"/>
    <property type="match status" value="1"/>
</dbReference>
<dbReference type="AlphaFoldDB" id="A0A645CT59"/>
<dbReference type="Pfam" id="PF00534">
    <property type="entry name" value="Glycos_transf_1"/>
    <property type="match status" value="1"/>
</dbReference>